<reference evidence="1" key="1">
    <citation type="journal article" date="2009" name="PLoS Genet.">
        <title>Sequencing, mapping, and analysis of 27,455 maize full-length cDNAs.</title>
        <authorList>
            <person name="Soderlund C."/>
            <person name="Descour A."/>
            <person name="Kudrna D."/>
            <person name="Bomhoff M."/>
            <person name="Boyd L."/>
            <person name="Currie J."/>
            <person name="Angelova A."/>
            <person name="Collura K."/>
            <person name="Wissotski M."/>
            <person name="Ashley E."/>
            <person name="Morrow D."/>
            <person name="Fernandes J."/>
            <person name="Walbot V."/>
            <person name="Yu Y."/>
        </authorList>
    </citation>
    <scope>NUCLEOTIDE SEQUENCE</scope>
    <source>
        <strain evidence="1">B73</strain>
    </source>
</reference>
<dbReference type="EMBL" id="BT084555">
    <property type="protein sequence ID" value="ACR34908.1"/>
    <property type="molecule type" value="mRNA"/>
</dbReference>
<proteinExistence type="evidence at transcript level"/>
<sequence length="16" mass="1800">MISHFMVMLPFGSSES</sequence>
<organism evidence="1">
    <name type="scientific">Zea mays</name>
    <name type="common">Maize</name>
    <dbReference type="NCBI Taxonomy" id="4577"/>
    <lineage>
        <taxon>Eukaryota</taxon>
        <taxon>Viridiplantae</taxon>
        <taxon>Streptophyta</taxon>
        <taxon>Embryophyta</taxon>
        <taxon>Tracheophyta</taxon>
        <taxon>Spermatophyta</taxon>
        <taxon>Magnoliopsida</taxon>
        <taxon>Liliopsida</taxon>
        <taxon>Poales</taxon>
        <taxon>Poaceae</taxon>
        <taxon>PACMAD clade</taxon>
        <taxon>Panicoideae</taxon>
        <taxon>Andropogonodae</taxon>
        <taxon>Andropogoneae</taxon>
        <taxon>Tripsacinae</taxon>
        <taxon>Zea</taxon>
    </lineage>
</organism>
<name>C4J158_MAIZE</name>
<protein>
    <submittedName>
        <fullName evidence="1">Uncharacterized protein</fullName>
    </submittedName>
</protein>
<dbReference type="AlphaFoldDB" id="C4J158"/>
<accession>C4J158</accession>
<evidence type="ECO:0000313" key="1">
    <source>
        <dbReference type="EMBL" id="ACR34908.1"/>
    </source>
</evidence>